<organism evidence="3 4">
    <name type="scientific">Didymodactylos carnosus</name>
    <dbReference type="NCBI Taxonomy" id="1234261"/>
    <lineage>
        <taxon>Eukaryota</taxon>
        <taxon>Metazoa</taxon>
        <taxon>Spiralia</taxon>
        <taxon>Gnathifera</taxon>
        <taxon>Rotifera</taxon>
        <taxon>Eurotatoria</taxon>
        <taxon>Bdelloidea</taxon>
        <taxon>Philodinida</taxon>
        <taxon>Philodinidae</taxon>
        <taxon>Didymodactylos</taxon>
    </lineage>
</organism>
<evidence type="ECO:0000313" key="4">
    <source>
        <dbReference type="Proteomes" id="UP000682733"/>
    </source>
</evidence>
<accession>A0A8S2RYC4</accession>
<dbReference type="Proteomes" id="UP000682733">
    <property type="component" value="Unassembled WGS sequence"/>
</dbReference>
<feature type="compositionally biased region" description="Polar residues" evidence="1">
    <location>
        <begin position="32"/>
        <end position="44"/>
    </location>
</feature>
<feature type="compositionally biased region" description="Polar residues" evidence="1">
    <location>
        <begin position="12"/>
        <end position="25"/>
    </location>
</feature>
<evidence type="ECO:0000256" key="1">
    <source>
        <dbReference type="SAM" id="MobiDB-lite"/>
    </source>
</evidence>
<comment type="caution">
    <text evidence="3">The sequence shown here is derived from an EMBL/GenBank/DDBJ whole genome shotgun (WGS) entry which is preliminary data.</text>
</comment>
<sequence>MHLRAQHRLPNYYSNLHNGNVQNVTAKPAPTPQHQPTHGRQQTPPVLESVRVNLQRKLVRRLKGGRLSDTD</sequence>
<reference evidence="3" key="1">
    <citation type="submission" date="2021-02" db="EMBL/GenBank/DDBJ databases">
        <authorList>
            <person name="Nowell W R."/>
        </authorList>
    </citation>
    <scope>NUCLEOTIDE SEQUENCE</scope>
</reference>
<dbReference type="AlphaFoldDB" id="A0A8S2RYC4"/>
<feature type="region of interest" description="Disordered" evidence="1">
    <location>
        <begin position="1"/>
        <end position="46"/>
    </location>
</feature>
<dbReference type="Proteomes" id="UP000677228">
    <property type="component" value="Unassembled WGS sequence"/>
</dbReference>
<name>A0A8S2RYC4_9BILA</name>
<proteinExistence type="predicted"/>
<gene>
    <name evidence="2" type="ORF">OVA965_LOCUS32223</name>
    <name evidence="3" type="ORF">TMI583_LOCUS33080</name>
</gene>
<evidence type="ECO:0000313" key="2">
    <source>
        <dbReference type="EMBL" id="CAF1383569.1"/>
    </source>
</evidence>
<protein>
    <submittedName>
        <fullName evidence="3">Uncharacterized protein</fullName>
    </submittedName>
</protein>
<evidence type="ECO:0000313" key="3">
    <source>
        <dbReference type="EMBL" id="CAF4191835.1"/>
    </source>
</evidence>
<dbReference type="EMBL" id="CAJNOK010024937">
    <property type="protein sequence ID" value="CAF1383569.1"/>
    <property type="molecule type" value="Genomic_DNA"/>
</dbReference>
<dbReference type="EMBL" id="CAJOBA010046635">
    <property type="protein sequence ID" value="CAF4191835.1"/>
    <property type="molecule type" value="Genomic_DNA"/>
</dbReference>